<dbReference type="AlphaFoldDB" id="A0A7V3PU47"/>
<comment type="caution">
    <text evidence="3">The sequence shown here is derived from an EMBL/GenBank/DDBJ whole genome shotgun (WGS) entry which is preliminary data.</text>
</comment>
<evidence type="ECO:0000259" key="2">
    <source>
        <dbReference type="PROSITE" id="PS51178"/>
    </source>
</evidence>
<protein>
    <submittedName>
        <fullName evidence="3">PASTA domain-containing protein</fullName>
    </submittedName>
</protein>
<dbReference type="Gene3D" id="3.30.10.20">
    <property type="match status" value="3"/>
</dbReference>
<feature type="domain" description="PASTA" evidence="2">
    <location>
        <begin position="120"/>
        <end position="187"/>
    </location>
</feature>
<evidence type="ECO:0000256" key="1">
    <source>
        <dbReference type="SAM" id="Phobius"/>
    </source>
</evidence>
<sequence length="261" mass="28210">MATDPNRTNDLKPKMKKSKKGLKIFIWLLIIITALILMFIFNNAIMPWLVHRGNDISVPNLVGMTQEEALNTLKRVGLQPGELRSIPHDTIPPNRVVAHYPRAGKLVKPGRKVDLDISSGTNMVQIPNLEGLPLAHALTTLKRLGFIVSRIDSIRSATIPAGRVVATAPPFGAKVRQGSEITLSVSTKSGAFTMPNLVGLNIETARGVIANHGLTLTQVKYALSAEPTGTVLFQYPEEGMLVMAGDTVSLIVAGSEPKNKL</sequence>
<keyword evidence="1" id="KW-0812">Transmembrane</keyword>
<proteinExistence type="predicted"/>
<evidence type="ECO:0000313" key="3">
    <source>
        <dbReference type="EMBL" id="HGD13470.1"/>
    </source>
</evidence>
<feature type="domain" description="PASTA" evidence="2">
    <location>
        <begin position="53"/>
        <end position="119"/>
    </location>
</feature>
<name>A0A7V3PU47_UNCW3</name>
<dbReference type="Pfam" id="PF03793">
    <property type="entry name" value="PASTA"/>
    <property type="match status" value="3"/>
</dbReference>
<gene>
    <name evidence="3" type="ORF">ENX16_05265</name>
</gene>
<dbReference type="PROSITE" id="PS51178">
    <property type="entry name" value="PASTA"/>
    <property type="match status" value="3"/>
</dbReference>
<reference evidence="3" key="1">
    <citation type="journal article" date="2020" name="mSystems">
        <title>Genome- and Community-Level Interaction Insights into Carbon Utilization and Element Cycling Functions of Hydrothermarchaeota in Hydrothermal Sediment.</title>
        <authorList>
            <person name="Zhou Z."/>
            <person name="Liu Y."/>
            <person name="Xu W."/>
            <person name="Pan J."/>
            <person name="Luo Z.H."/>
            <person name="Li M."/>
        </authorList>
    </citation>
    <scope>NUCLEOTIDE SEQUENCE [LARGE SCALE GENOMIC DNA]</scope>
    <source>
        <strain evidence="3">SpSt-914</strain>
    </source>
</reference>
<accession>A0A7V3PU47</accession>
<dbReference type="CDD" id="cd06577">
    <property type="entry name" value="PASTA_pknB"/>
    <property type="match status" value="3"/>
</dbReference>
<keyword evidence="1" id="KW-0472">Membrane</keyword>
<dbReference type="EMBL" id="DTMZ01000120">
    <property type="protein sequence ID" value="HGD13470.1"/>
    <property type="molecule type" value="Genomic_DNA"/>
</dbReference>
<dbReference type="SMART" id="SM00740">
    <property type="entry name" value="PASTA"/>
    <property type="match status" value="3"/>
</dbReference>
<feature type="transmembrane region" description="Helical" evidence="1">
    <location>
        <begin position="21"/>
        <end position="41"/>
    </location>
</feature>
<dbReference type="InterPro" id="IPR005543">
    <property type="entry name" value="PASTA_dom"/>
</dbReference>
<keyword evidence="1" id="KW-1133">Transmembrane helix</keyword>
<feature type="domain" description="PASTA" evidence="2">
    <location>
        <begin position="188"/>
        <end position="254"/>
    </location>
</feature>
<organism evidence="3">
    <name type="scientific">candidate division WOR-3 bacterium</name>
    <dbReference type="NCBI Taxonomy" id="2052148"/>
    <lineage>
        <taxon>Bacteria</taxon>
        <taxon>Bacteria division WOR-3</taxon>
    </lineage>
</organism>